<protein>
    <submittedName>
        <fullName evidence="2">DJ-1/PfpI family protein</fullName>
    </submittedName>
</protein>
<gene>
    <name evidence="2" type="ORF">ACFSUB_14885</name>
</gene>
<evidence type="ECO:0000259" key="1">
    <source>
        <dbReference type="Pfam" id="PF01965"/>
    </source>
</evidence>
<dbReference type="Proteomes" id="UP001597520">
    <property type="component" value="Unassembled WGS sequence"/>
</dbReference>
<reference evidence="3" key="1">
    <citation type="journal article" date="2019" name="Int. J. Syst. Evol. Microbiol.">
        <title>The Global Catalogue of Microorganisms (GCM) 10K type strain sequencing project: providing services to taxonomists for standard genome sequencing and annotation.</title>
        <authorList>
            <consortium name="The Broad Institute Genomics Platform"/>
            <consortium name="The Broad Institute Genome Sequencing Center for Infectious Disease"/>
            <person name="Wu L."/>
            <person name="Ma J."/>
        </authorList>
    </citation>
    <scope>NUCLEOTIDE SEQUENCE [LARGE SCALE GENOMIC DNA]</scope>
    <source>
        <strain evidence="3">KCTC 33792</strain>
    </source>
</reference>
<dbReference type="InterPro" id="IPR002818">
    <property type="entry name" value="DJ-1/PfpI"/>
</dbReference>
<name>A0ABW5T3Y3_9BACI</name>
<dbReference type="SUPFAM" id="SSF52317">
    <property type="entry name" value="Class I glutamine amidotransferase-like"/>
    <property type="match status" value="1"/>
</dbReference>
<keyword evidence="3" id="KW-1185">Reference proteome</keyword>
<dbReference type="Pfam" id="PF01965">
    <property type="entry name" value="DJ-1_PfpI"/>
    <property type="match status" value="1"/>
</dbReference>
<dbReference type="InterPro" id="IPR052158">
    <property type="entry name" value="INH-QAR"/>
</dbReference>
<comment type="caution">
    <text evidence="2">The sequence shown here is derived from an EMBL/GenBank/DDBJ whole genome shotgun (WGS) entry which is preliminary data.</text>
</comment>
<accession>A0ABW5T3Y3</accession>
<dbReference type="PANTHER" id="PTHR43130:SF3">
    <property type="entry name" value="HTH-TYPE TRANSCRIPTIONAL REGULATOR RV1931C"/>
    <property type="match status" value="1"/>
</dbReference>
<evidence type="ECO:0000313" key="3">
    <source>
        <dbReference type="Proteomes" id="UP001597520"/>
    </source>
</evidence>
<sequence>MFNVYYYVLETLSDWELGYVTAELHSGRYFKKQSPHVSVKTVGSTKDPITTMGGLTVAPDITVDEIIAEPSAVLLLPGADTWDDQKHTPIIEKAVELLECGAIVAAICGATTALAEAGVLDGRIHTSNSLEYLNMVSSNYNGQQYYKDVKAIADGELITGSSAGGLLFAGIVLEKLDVFAEDTLEAWYNYFNTGDATYFYTLLKTLDN</sequence>
<dbReference type="PANTHER" id="PTHR43130">
    <property type="entry name" value="ARAC-FAMILY TRANSCRIPTIONAL REGULATOR"/>
    <property type="match status" value="1"/>
</dbReference>
<dbReference type="Gene3D" id="3.40.50.880">
    <property type="match status" value="1"/>
</dbReference>
<dbReference type="RefSeq" id="WP_380714050.1">
    <property type="nucleotide sequence ID" value="NZ_JBHUML010000005.1"/>
</dbReference>
<organism evidence="2 3">
    <name type="scientific">Salibacterium lacus</name>
    <dbReference type="NCBI Taxonomy" id="1898109"/>
    <lineage>
        <taxon>Bacteria</taxon>
        <taxon>Bacillati</taxon>
        <taxon>Bacillota</taxon>
        <taxon>Bacilli</taxon>
        <taxon>Bacillales</taxon>
        <taxon>Bacillaceae</taxon>
    </lineage>
</organism>
<dbReference type="EMBL" id="JBHUML010000005">
    <property type="protein sequence ID" value="MFD2706750.1"/>
    <property type="molecule type" value="Genomic_DNA"/>
</dbReference>
<feature type="domain" description="DJ-1/PfpI" evidence="1">
    <location>
        <begin position="4"/>
        <end position="165"/>
    </location>
</feature>
<evidence type="ECO:0000313" key="2">
    <source>
        <dbReference type="EMBL" id="MFD2706750.1"/>
    </source>
</evidence>
<proteinExistence type="predicted"/>
<dbReference type="InterPro" id="IPR029062">
    <property type="entry name" value="Class_I_gatase-like"/>
</dbReference>